<protein>
    <submittedName>
        <fullName evidence="1">Uncharacterized protein</fullName>
    </submittedName>
</protein>
<organism evidence="1">
    <name type="scientific">marine sediment metagenome</name>
    <dbReference type="NCBI Taxonomy" id="412755"/>
    <lineage>
        <taxon>unclassified sequences</taxon>
        <taxon>metagenomes</taxon>
        <taxon>ecological metagenomes</taxon>
    </lineage>
</organism>
<name>X1NJH5_9ZZZZ</name>
<comment type="caution">
    <text evidence="1">The sequence shown here is derived from an EMBL/GenBank/DDBJ whole genome shotgun (WGS) entry which is preliminary data.</text>
</comment>
<proteinExistence type="predicted"/>
<evidence type="ECO:0000313" key="1">
    <source>
        <dbReference type="EMBL" id="GAI44177.1"/>
    </source>
</evidence>
<dbReference type="EMBL" id="BARV01028054">
    <property type="protein sequence ID" value="GAI44177.1"/>
    <property type="molecule type" value="Genomic_DNA"/>
</dbReference>
<feature type="non-terminal residue" evidence="1">
    <location>
        <position position="1"/>
    </location>
</feature>
<dbReference type="AlphaFoldDB" id="X1NJH5"/>
<sequence length="119" mass="13499">ASKICGMNVISFGGPFVNPVVKYAESNDTPDADRSPVKFRSDGEKFYFQYKNGTDIPGAWLPQSVINNNEDIFLIERFRDGDGRYIMLCYGFGWKGTYAAGKYFEREVYSESVLCPFNC</sequence>
<gene>
    <name evidence="1" type="ORF">S06H3_45010</name>
</gene>
<reference evidence="1" key="1">
    <citation type="journal article" date="2014" name="Front. Microbiol.">
        <title>High frequency of phylogenetically diverse reductive dehalogenase-homologous genes in deep subseafloor sedimentary metagenomes.</title>
        <authorList>
            <person name="Kawai M."/>
            <person name="Futagami T."/>
            <person name="Toyoda A."/>
            <person name="Takaki Y."/>
            <person name="Nishi S."/>
            <person name="Hori S."/>
            <person name="Arai W."/>
            <person name="Tsubouchi T."/>
            <person name="Morono Y."/>
            <person name="Uchiyama I."/>
            <person name="Ito T."/>
            <person name="Fujiyama A."/>
            <person name="Inagaki F."/>
            <person name="Takami H."/>
        </authorList>
    </citation>
    <scope>NUCLEOTIDE SEQUENCE</scope>
    <source>
        <strain evidence="1">Expedition CK06-06</strain>
    </source>
</reference>
<accession>X1NJH5</accession>